<organism evidence="1 2">
    <name type="scientific">Cloeon dipterum</name>
    <dbReference type="NCBI Taxonomy" id="197152"/>
    <lineage>
        <taxon>Eukaryota</taxon>
        <taxon>Metazoa</taxon>
        <taxon>Ecdysozoa</taxon>
        <taxon>Arthropoda</taxon>
        <taxon>Hexapoda</taxon>
        <taxon>Insecta</taxon>
        <taxon>Pterygota</taxon>
        <taxon>Palaeoptera</taxon>
        <taxon>Ephemeroptera</taxon>
        <taxon>Pisciforma</taxon>
        <taxon>Baetidae</taxon>
        <taxon>Cloeon</taxon>
    </lineage>
</organism>
<sequence length="115" mass="12698">MESGDESQSAVHFRCPGEIGDRCASRCRPKLGGEDRSCLLEWSCSRSLDREREAAAEARRDWSSKVRLFARQLVSRGVRSCRWRSGALADSGDAAAVVNPATRGPNKLNDFKKNA</sequence>
<name>A0A8S1DWD7_9INSE</name>
<evidence type="ECO:0000313" key="1">
    <source>
        <dbReference type="EMBL" id="CAB3384345.1"/>
    </source>
</evidence>
<reference evidence="1 2" key="1">
    <citation type="submission" date="2020-04" db="EMBL/GenBank/DDBJ databases">
        <authorList>
            <person name="Alioto T."/>
            <person name="Alioto T."/>
            <person name="Gomez Garrido J."/>
        </authorList>
    </citation>
    <scope>NUCLEOTIDE SEQUENCE [LARGE SCALE GENOMIC DNA]</scope>
</reference>
<comment type="caution">
    <text evidence="1">The sequence shown here is derived from an EMBL/GenBank/DDBJ whole genome shotgun (WGS) entry which is preliminary data.</text>
</comment>
<accession>A0A8S1DWD7</accession>
<dbReference type="EMBL" id="CADEPI010000346">
    <property type="protein sequence ID" value="CAB3384345.1"/>
    <property type="molecule type" value="Genomic_DNA"/>
</dbReference>
<gene>
    <name evidence="1" type="ORF">CLODIP_2_CD10533</name>
</gene>
<dbReference type="AlphaFoldDB" id="A0A8S1DWD7"/>
<evidence type="ECO:0000313" key="2">
    <source>
        <dbReference type="Proteomes" id="UP000494165"/>
    </source>
</evidence>
<keyword evidence="2" id="KW-1185">Reference proteome</keyword>
<dbReference type="Proteomes" id="UP000494165">
    <property type="component" value="Unassembled WGS sequence"/>
</dbReference>
<proteinExistence type="predicted"/>
<protein>
    <submittedName>
        <fullName evidence="1">Uncharacterized protein</fullName>
    </submittedName>
</protein>